<evidence type="ECO:0000256" key="7">
    <source>
        <dbReference type="SAM" id="MobiDB-lite"/>
    </source>
</evidence>
<dbReference type="GO" id="GO:0005737">
    <property type="term" value="C:cytoplasm"/>
    <property type="evidence" value="ECO:0007669"/>
    <property type="project" value="TreeGrafter"/>
</dbReference>
<feature type="domain" description="AN1-type" evidence="8">
    <location>
        <begin position="260"/>
        <end position="310"/>
    </location>
</feature>
<evidence type="ECO:0000256" key="3">
    <source>
        <dbReference type="ARBA" id="ARBA00022771"/>
    </source>
</evidence>
<keyword evidence="10" id="KW-1185">Reference proteome</keyword>
<keyword evidence="3 6" id="KW-0863">Zinc-finger</keyword>
<feature type="region of interest" description="Disordered" evidence="7">
    <location>
        <begin position="138"/>
        <end position="168"/>
    </location>
</feature>
<proteinExistence type="predicted"/>
<dbReference type="PROSITE" id="PS51039">
    <property type="entry name" value="ZF_AN1"/>
    <property type="match status" value="2"/>
</dbReference>
<dbReference type="GO" id="GO:0008270">
    <property type="term" value="F:zinc ion binding"/>
    <property type="evidence" value="ECO:0007669"/>
    <property type="project" value="UniProtKB-KW"/>
</dbReference>
<evidence type="ECO:0000313" key="10">
    <source>
        <dbReference type="Proteomes" id="UP000636709"/>
    </source>
</evidence>
<sequence length="347" mass="38877">MTAWPTFCLQRPRPPRHGRRGRWPPANKNKRETNMNRPRLRKVSLQRRPHRPIQNVRQRHSEATTPTRASRNGTASLLLSSCSERKKTKRIRVGTQLPSPTYKSDTQHRRLLSLLTTQSNRANAARNQTRALLTIHPPQRRSVRRREKKKKKQSNRRRRQRSPIMARRGTEAFPDLGAHCDDPDCNQLDFLPFDCDGCGKVFCAAHRTYRDHGCAKAADPGRTVVVCPDCGDAIERTSPGQDERAVLEAHARSRRCDPARKAKPRCPARRCKEPLTFSNTSECKSCGRKVCLKHRFPADHACAGASAAAKAAGAAAVRRAGGECARDAQKGSGGWALPASVRNLKIF</sequence>
<feature type="compositionally biased region" description="Basic residues" evidence="7">
    <location>
        <begin position="13"/>
        <end position="22"/>
    </location>
</feature>
<protein>
    <recommendedName>
        <fullName evidence="8">AN1-type domain-containing protein</fullName>
    </recommendedName>
</protein>
<dbReference type="InterPro" id="IPR035896">
    <property type="entry name" value="AN1-like_Znf"/>
</dbReference>
<evidence type="ECO:0000256" key="1">
    <source>
        <dbReference type="ARBA" id="ARBA00003732"/>
    </source>
</evidence>
<feature type="region of interest" description="Disordered" evidence="7">
    <location>
        <begin position="52"/>
        <end position="71"/>
    </location>
</feature>
<evidence type="ECO:0000313" key="9">
    <source>
        <dbReference type="EMBL" id="KAF8688318.1"/>
    </source>
</evidence>
<name>A0A835EEW4_9POAL</name>
<feature type="domain" description="AN1-type" evidence="8">
    <location>
        <begin position="174"/>
        <end position="222"/>
    </location>
</feature>
<comment type="function">
    <text evidence="1">May be involved in environmental stress response.</text>
</comment>
<accession>A0A835EEW4</accession>
<keyword evidence="2" id="KW-0479">Metal-binding</keyword>
<keyword evidence="4" id="KW-0862">Zinc</keyword>
<dbReference type="Pfam" id="PF01428">
    <property type="entry name" value="zf-AN1"/>
    <property type="match status" value="2"/>
</dbReference>
<feature type="compositionally biased region" description="Basic residues" evidence="7">
    <location>
        <begin position="138"/>
        <end position="161"/>
    </location>
</feature>
<evidence type="ECO:0000256" key="6">
    <source>
        <dbReference type="PROSITE-ProRule" id="PRU00449"/>
    </source>
</evidence>
<dbReference type="Proteomes" id="UP000636709">
    <property type="component" value="Unassembled WGS sequence"/>
</dbReference>
<dbReference type="Gene3D" id="4.10.1110.10">
    <property type="entry name" value="AN1-like Zinc finger"/>
    <property type="match status" value="2"/>
</dbReference>
<dbReference type="OrthoDB" id="431929at2759"/>
<dbReference type="SMART" id="SM00154">
    <property type="entry name" value="ZnF_AN1"/>
    <property type="match status" value="2"/>
</dbReference>
<evidence type="ECO:0000256" key="2">
    <source>
        <dbReference type="ARBA" id="ARBA00022723"/>
    </source>
</evidence>
<reference evidence="9" key="1">
    <citation type="submission" date="2020-07" db="EMBL/GenBank/DDBJ databases">
        <title>Genome sequence and genetic diversity analysis of an under-domesticated orphan crop, white fonio (Digitaria exilis).</title>
        <authorList>
            <person name="Bennetzen J.L."/>
            <person name="Chen S."/>
            <person name="Ma X."/>
            <person name="Wang X."/>
            <person name="Yssel A.E.J."/>
            <person name="Chaluvadi S.R."/>
            <person name="Johnson M."/>
            <person name="Gangashetty P."/>
            <person name="Hamidou F."/>
            <person name="Sanogo M.D."/>
            <person name="Zwaenepoel A."/>
            <person name="Wallace J."/>
            <person name="Van De Peer Y."/>
            <person name="Van Deynze A."/>
        </authorList>
    </citation>
    <scope>NUCLEOTIDE SEQUENCE</scope>
    <source>
        <tissue evidence="9">Leaves</tissue>
    </source>
</reference>
<evidence type="ECO:0000256" key="4">
    <source>
        <dbReference type="ARBA" id="ARBA00022833"/>
    </source>
</evidence>
<dbReference type="PANTHER" id="PTHR14677:SF20">
    <property type="entry name" value="ZINC FINGER AN1-TYPE CONTAINING 2A-RELATED"/>
    <property type="match status" value="1"/>
</dbReference>
<dbReference type="EMBL" id="JACEFO010002029">
    <property type="protein sequence ID" value="KAF8688318.1"/>
    <property type="molecule type" value="Genomic_DNA"/>
</dbReference>
<organism evidence="9 10">
    <name type="scientific">Digitaria exilis</name>
    <dbReference type="NCBI Taxonomy" id="1010633"/>
    <lineage>
        <taxon>Eukaryota</taxon>
        <taxon>Viridiplantae</taxon>
        <taxon>Streptophyta</taxon>
        <taxon>Embryophyta</taxon>
        <taxon>Tracheophyta</taxon>
        <taxon>Spermatophyta</taxon>
        <taxon>Magnoliopsida</taxon>
        <taxon>Liliopsida</taxon>
        <taxon>Poales</taxon>
        <taxon>Poaceae</taxon>
        <taxon>PACMAD clade</taxon>
        <taxon>Panicoideae</taxon>
        <taxon>Panicodae</taxon>
        <taxon>Paniceae</taxon>
        <taxon>Anthephorinae</taxon>
        <taxon>Digitaria</taxon>
    </lineage>
</organism>
<evidence type="ECO:0000256" key="5">
    <source>
        <dbReference type="ARBA" id="ARBA00023016"/>
    </source>
</evidence>
<dbReference type="SUPFAM" id="SSF118310">
    <property type="entry name" value="AN1-like Zinc finger"/>
    <property type="match status" value="2"/>
</dbReference>
<comment type="caution">
    <text evidence="9">The sequence shown here is derived from an EMBL/GenBank/DDBJ whole genome shotgun (WGS) entry which is preliminary data.</text>
</comment>
<dbReference type="InterPro" id="IPR000058">
    <property type="entry name" value="Znf_AN1"/>
</dbReference>
<evidence type="ECO:0000259" key="8">
    <source>
        <dbReference type="PROSITE" id="PS51039"/>
    </source>
</evidence>
<feature type="region of interest" description="Disordered" evidence="7">
    <location>
        <begin position="1"/>
        <end position="38"/>
    </location>
</feature>
<dbReference type="AlphaFoldDB" id="A0A835EEW4"/>
<gene>
    <name evidence="9" type="ORF">HU200_042278</name>
</gene>
<dbReference type="PANTHER" id="PTHR14677">
    <property type="entry name" value="ARSENITE INDUCUBLE RNA ASSOCIATED PROTEIN AIP-1-RELATED"/>
    <property type="match status" value="1"/>
</dbReference>
<keyword evidence="5" id="KW-0346">Stress response</keyword>